<feature type="transmembrane region" description="Helical" evidence="1">
    <location>
        <begin position="197"/>
        <end position="225"/>
    </location>
</feature>
<feature type="transmembrane region" description="Helical" evidence="1">
    <location>
        <begin position="149"/>
        <end position="168"/>
    </location>
</feature>
<dbReference type="STRING" id="1434232.MAIT1_03331"/>
<accession>A0A1Y2K662</accession>
<protein>
    <recommendedName>
        <fullName evidence="4">Transmembrane protein</fullName>
    </recommendedName>
</protein>
<feature type="transmembrane region" description="Helical" evidence="1">
    <location>
        <begin position="232"/>
        <end position="248"/>
    </location>
</feature>
<feature type="transmembrane region" description="Helical" evidence="1">
    <location>
        <begin position="175"/>
        <end position="191"/>
    </location>
</feature>
<dbReference type="Proteomes" id="UP000194003">
    <property type="component" value="Unassembled WGS sequence"/>
</dbReference>
<keyword evidence="3" id="KW-1185">Reference proteome</keyword>
<evidence type="ECO:0000313" key="3">
    <source>
        <dbReference type="Proteomes" id="UP000194003"/>
    </source>
</evidence>
<feature type="transmembrane region" description="Helical" evidence="1">
    <location>
        <begin position="120"/>
        <end position="137"/>
    </location>
</feature>
<gene>
    <name evidence="2" type="ORF">MAIT1_03331</name>
</gene>
<name>A0A1Y2K662_9PROT</name>
<dbReference type="RefSeq" id="WP_143814727.1">
    <property type="nucleotide sequence ID" value="NZ_LVJN01000018.1"/>
</dbReference>
<proteinExistence type="predicted"/>
<keyword evidence="1" id="KW-0812">Transmembrane</keyword>
<feature type="transmembrane region" description="Helical" evidence="1">
    <location>
        <begin position="24"/>
        <end position="44"/>
    </location>
</feature>
<evidence type="ECO:0000313" key="2">
    <source>
        <dbReference type="EMBL" id="OSM05174.1"/>
    </source>
</evidence>
<dbReference type="AlphaFoldDB" id="A0A1Y2K662"/>
<evidence type="ECO:0000256" key="1">
    <source>
        <dbReference type="SAM" id="Phobius"/>
    </source>
</evidence>
<feature type="transmembrane region" description="Helical" evidence="1">
    <location>
        <begin position="347"/>
        <end position="365"/>
    </location>
</feature>
<feature type="transmembrane region" description="Helical" evidence="1">
    <location>
        <begin position="377"/>
        <end position="394"/>
    </location>
</feature>
<sequence>MDNLGCSAKAHSASSPPATGWTFALNWAVPLVALAVLACSLWLYQIKRDSLSFDDIDYLPTHLRIIGDDHRPLHVNTNGNSMLGFFAIEGHPVNDDSGSLHLSPAIHLLPYVYRWGGGEAGLLVFYFLLNVGVLWWMGQRLIALTRDVATGRLFVLVGLLLPSFMPLMLYEFGPFVGWVPAALLFLTAFEWRPQLKWLLPLSAFGLLWREDFTVFMLIAAFILALRDRPRESLVLAIPATLYMVYAFHHDSQVAAATLLFPSRPLFLLAIAGGVFFTAWAAHRPLFDGLRRWDAAHRGVMELLFIAPFLLYYVAGIPSAIKADKTDLSNVVAVIKYVLRSLLIEERYFLVFLWMLFLWLAFGPVWKRVRAAGWSARSRRVALGFLTVLVVWCWLDTRNDLRRWSERVGLRDRMLALEPALAAAPNLTALDLKTNMALFRLQRAFAWERLPAYWDASFHRMYPESAPRLKQLFATEVGQYAITTHSYRMLQPLWQEAGIAERIEVCEQTDIWTIARHVDLGVCP</sequence>
<organism evidence="2 3">
    <name type="scientific">Magnetofaba australis IT-1</name>
    <dbReference type="NCBI Taxonomy" id="1434232"/>
    <lineage>
        <taxon>Bacteria</taxon>
        <taxon>Pseudomonadati</taxon>
        <taxon>Pseudomonadota</taxon>
        <taxon>Magnetococcia</taxon>
        <taxon>Magnetococcales</taxon>
        <taxon>Magnetococcaceae</taxon>
        <taxon>Magnetofaba</taxon>
    </lineage>
</organism>
<feature type="transmembrane region" description="Helical" evidence="1">
    <location>
        <begin position="260"/>
        <end position="281"/>
    </location>
</feature>
<keyword evidence="1" id="KW-0472">Membrane</keyword>
<reference evidence="2 3" key="1">
    <citation type="journal article" date="2016" name="BMC Genomics">
        <title>Combined genomic and structural analyses of a cultured magnetotactic bacterium reveals its niche adaptation to a dynamic environment.</title>
        <authorList>
            <person name="Araujo A.C."/>
            <person name="Morillo V."/>
            <person name="Cypriano J."/>
            <person name="Teixeira L.C."/>
            <person name="Leao P."/>
            <person name="Lyra S."/>
            <person name="Almeida L.G."/>
            <person name="Bazylinski D.A."/>
            <person name="Vasconcellos A.T."/>
            <person name="Abreu F."/>
            <person name="Lins U."/>
        </authorList>
    </citation>
    <scope>NUCLEOTIDE SEQUENCE [LARGE SCALE GENOMIC DNA]</scope>
    <source>
        <strain evidence="2 3">IT-1</strain>
    </source>
</reference>
<dbReference type="EMBL" id="LVJN01000018">
    <property type="protein sequence ID" value="OSM05174.1"/>
    <property type="molecule type" value="Genomic_DNA"/>
</dbReference>
<keyword evidence="1" id="KW-1133">Transmembrane helix</keyword>
<feature type="transmembrane region" description="Helical" evidence="1">
    <location>
        <begin position="302"/>
        <end position="320"/>
    </location>
</feature>
<comment type="caution">
    <text evidence="2">The sequence shown here is derived from an EMBL/GenBank/DDBJ whole genome shotgun (WGS) entry which is preliminary data.</text>
</comment>
<evidence type="ECO:0008006" key="4">
    <source>
        <dbReference type="Google" id="ProtNLM"/>
    </source>
</evidence>